<dbReference type="Proteomes" id="UP000237271">
    <property type="component" value="Unassembled WGS sequence"/>
</dbReference>
<dbReference type="EMBL" id="NCKW01007887">
    <property type="protein sequence ID" value="POM69325.1"/>
    <property type="molecule type" value="Genomic_DNA"/>
</dbReference>
<name>A0A2P4XUS7_9STRA</name>
<proteinExistence type="predicted"/>
<comment type="caution">
    <text evidence="1">The sequence shown here is derived from an EMBL/GenBank/DDBJ whole genome shotgun (WGS) entry which is preliminary data.</text>
</comment>
<evidence type="ECO:0000313" key="1">
    <source>
        <dbReference type="EMBL" id="POM69325.1"/>
    </source>
</evidence>
<reference evidence="1 2" key="1">
    <citation type="journal article" date="2017" name="Genome Biol. Evol.">
        <title>Phytophthora megakarya and P. palmivora, closely related causal agents of cacao black pod rot, underwent increases in genome sizes and gene numbers by different mechanisms.</title>
        <authorList>
            <person name="Ali S.S."/>
            <person name="Shao J."/>
            <person name="Lary D.J."/>
            <person name="Kronmiller B."/>
            <person name="Shen D."/>
            <person name="Strem M.D."/>
            <person name="Amoako-Attah I."/>
            <person name="Akrofi A.Y."/>
            <person name="Begoude B.A."/>
            <person name="Ten Hoopen G.M."/>
            <person name="Coulibaly K."/>
            <person name="Kebe B.I."/>
            <person name="Melnick R.L."/>
            <person name="Guiltinan M.J."/>
            <person name="Tyler B.M."/>
            <person name="Meinhardt L.W."/>
            <person name="Bailey B.A."/>
        </authorList>
    </citation>
    <scope>NUCLEOTIDE SEQUENCE [LARGE SCALE GENOMIC DNA]</scope>
    <source>
        <strain evidence="2">sbr112.9</strain>
    </source>
</reference>
<evidence type="ECO:0000313" key="2">
    <source>
        <dbReference type="Proteomes" id="UP000237271"/>
    </source>
</evidence>
<dbReference type="OrthoDB" id="129164at2759"/>
<protein>
    <submittedName>
        <fullName evidence="1">Uncharacterized protein</fullName>
    </submittedName>
</protein>
<keyword evidence="2" id="KW-1185">Reference proteome</keyword>
<gene>
    <name evidence="1" type="ORF">PHPALM_14404</name>
</gene>
<accession>A0A2P4XUS7</accession>
<dbReference type="AlphaFoldDB" id="A0A2P4XUS7"/>
<organism evidence="1 2">
    <name type="scientific">Phytophthora palmivora</name>
    <dbReference type="NCBI Taxonomy" id="4796"/>
    <lineage>
        <taxon>Eukaryota</taxon>
        <taxon>Sar</taxon>
        <taxon>Stramenopiles</taxon>
        <taxon>Oomycota</taxon>
        <taxon>Peronosporomycetes</taxon>
        <taxon>Peronosporales</taxon>
        <taxon>Peronosporaceae</taxon>
        <taxon>Phytophthora</taxon>
    </lineage>
</organism>
<sequence length="388" mass="43935">MVKYRHTKRRIIYMKMRRRERANLVVLSSVEKYCYGKAVFEPVVEHLAGLSSPSFYAALKSWREIDNEGMKQVGFMPANVMVPPDGSDHETTSDITPADLIDSMNMICELEQNEKCKNWKRGMSRNNKREVAEDEKSYPAKTSLTERHLTDVPDESEGSCTSTSVTRAHGQVEVIRFPKPKARHNRRKKAKQTLLKLSLKPRKLAVMSLPDKQVPSLSRVLEWASHITDRFHVNELLNNYPVIMEDDFMGPGLPDVNSLVTKLEAVLEAEKMERSGSKYFGNVFEANHPEGSPKVNSGAVYRMKAFYRLRKKCNAWLADMDWILSTKWDTLLATPELFDEETDSDELLPSTVGVKHKELATAVATILGGVNLGSIFRLTSGEEAVKVD</sequence>